<dbReference type="FunFam" id="3.90.650.10:FF:000004">
    <property type="entry name" value="Selenide, water dikinase"/>
    <property type="match status" value="1"/>
</dbReference>
<dbReference type="Pfam" id="PF00586">
    <property type="entry name" value="AIRS"/>
    <property type="match status" value="1"/>
</dbReference>
<dbReference type="Proteomes" id="UP000280292">
    <property type="component" value="Unassembled WGS sequence"/>
</dbReference>
<dbReference type="PANTHER" id="PTHR10256:SF0">
    <property type="entry name" value="INACTIVE SELENIDE, WATER DIKINASE-LIKE PROTEIN-RELATED"/>
    <property type="match status" value="1"/>
</dbReference>
<comment type="subunit">
    <text evidence="9">Homodimer.</text>
</comment>
<feature type="binding site" evidence="9">
    <location>
        <begin position="162"/>
        <end position="164"/>
    </location>
    <ligand>
        <name>ATP</name>
        <dbReference type="ChEBI" id="CHEBI:30616"/>
        <note>ligand shared between dimeric partners</note>
    </ligand>
</feature>
<comment type="caution">
    <text evidence="12">The sequence shown here is derived from an EMBL/GenBank/DDBJ whole genome shotgun (WGS) entry which is preliminary data.</text>
</comment>
<feature type="binding site" evidence="9">
    <location>
        <position position="74"/>
    </location>
    <ligand>
        <name>Mg(2+)</name>
        <dbReference type="ChEBI" id="CHEBI:18420"/>
    </ligand>
</feature>
<evidence type="ECO:0000256" key="5">
    <source>
        <dbReference type="ARBA" id="ARBA00022777"/>
    </source>
</evidence>
<feature type="domain" description="PurM-like C-terminal" evidence="11">
    <location>
        <begin position="192"/>
        <end position="366"/>
    </location>
</feature>
<evidence type="ECO:0000259" key="10">
    <source>
        <dbReference type="Pfam" id="PF00586"/>
    </source>
</evidence>
<keyword evidence="3 9" id="KW-0479">Metal-binding</keyword>
<protein>
    <recommendedName>
        <fullName evidence="9">Selenide, water dikinase</fullName>
        <ecNumber evidence="9">2.7.9.3</ecNumber>
    </recommendedName>
    <alternativeName>
        <fullName evidence="9">Selenium donor protein</fullName>
    </alternativeName>
    <alternativeName>
        <fullName evidence="9">Selenophosphate synthase</fullName>
    </alternativeName>
</protein>
<feature type="binding site" description="in other chain" evidence="9">
    <location>
        <position position="114"/>
    </location>
    <ligand>
        <name>ATP</name>
        <dbReference type="ChEBI" id="CHEBI:30616"/>
        <note>ligand shared between dimeric partners</note>
    </ligand>
</feature>
<name>A0A3M2VU36_PSESI</name>
<dbReference type="InterPro" id="IPR010918">
    <property type="entry name" value="PurM-like_C_dom"/>
</dbReference>
<dbReference type="GO" id="GO:0016260">
    <property type="term" value="P:selenocysteine biosynthetic process"/>
    <property type="evidence" value="ECO:0007669"/>
    <property type="project" value="InterPro"/>
</dbReference>
<keyword evidence="5 9" id="KW-0418">Kinase</keyword>
<dbReference type="NCBIfam" id="TIGR00476">
    <property type="entry name" value="selD"/>
    <property type="match status" value="1"/>
</dbReference>
<dbReference type="EC" id="2.7.9.3" evidence="9"/>
<dbReference type="Pfam" id="PF02769">
    <property type="entry name" value="AIRS_C"/>
    <property type="match status" value="1"/>
</dbReference>
<keyword evidence="6 9" id="KW-0067">ATP-binding</keyword>
<keyword evidence="8 9" id="KW-0711">Selenium</keyword>
<comment type="similarity">
    <text evidence="1 9">Belongs to the selenophosphate synthase 1 family. Class I subfamily.</text>
</comment>
<feature type="binding site" description="in other chain" evidence="9">
    <location>
        <position position="43"/>
    </location>
    <ligand>
        <name>ATP</name>
        <dbReference type="ChEBI" id="CHEBI:30616"/>
        <note>ligand shared between dimeric partners</note>
    </ligand>
</feature>
<keyword evidence="7 9" id="KW-0460">Magnesium</keyword>
<feature type="binding site" description="in other chain" evidence="9">
    <location>
        <position position="91"/>
    </location>
    <ligand>
        <name>ATP</name>
        <dbReference type="ChEBI" id="CHEBI:30616"/>
        <note>ligand shared between dimeric partners</note>
    </ligand>
</feature>
<dbReference type="NCBIfam" id="NF002098">
    <property type="entry name" value="PRK00943.1"/>
    <property type="match status" value="1"/>
</dbReference>
<dbReference type="GO" id="GO:0000287">
    <property type="term" value="F:magnesium ion binding"/>
    <property type="evidence" value="ECO:0007669"/>
    <property type="project" value="UniProtKB-UniRule"/>
</dbReference>
<sequence length="368" mass="38797">MRFALIREQPLDSAACFPVTESVAMNEPIRLTQYSHGAGCGCKISPRVLDVILAGSGAQNLDPKLWVGNTSRDDAAVYALDDERGVVSTTDFFMPIVDDPFDFGRIAATNAISDIYAMGGDPLMAIAILGWPVNVLPPEVAREVIRGGRAVCDAAGIPLAGGHSIDAPEPIFGLAVTGVVQKKHMKRNDTAQAGCVLYLTKPLGIGILTTAEKKAKLREEDIGLARDWMCTLNTPGSRFGKLGGVAAMTDVTGFGLLGHLVEMADGAGLTARLDYAAVPRLPGVEHYIAEGCVPGGTLRNFESYGDKIAALSDAQRDLLCDPQTSGGLLVAVSPEGEAEFLAVAAELGLQLNPIGTLLERQTHAVEVF</sequence>
<comment type="cofactor">
    <cofactor evidence="9">
        <name>Mg(2+)</name>
        <dbReference type="ChEBI" id="CHEBI:18420"/>
    </cofactor>
    <text evidence="9">Binds 1 Mg(2+) ion per monomer.</text>
</comment>
<evidence type="ECO:0000256" key="1">
    <source>
        <dbReference type="ARBA" id="ARBA00008026"/>
    </source>
</evidence>
<feature type="binding site" evidence="9">
    <location>
        <position position="114"/>
    </location>
    <ligand>
        <name>Mg(2+)</name>
        <dbReference type="ChEBI" id="CHEBI:18420"/>
    </ligand>
</feature>
<comment type="function">
    <text evidence="9">Synthesizes selenophosphate from selenide and ATP.</text>
</comment>
<dbReference type="AlphaFoldDB" id="A0A3M2VU36"/>
<dbReference type="HAMAP" id="MF_00625">
    <property type="entry name" value="SelD"/>
    <property type="match status" value="1"/>
</dbReference>
<dbReference type="PIRSF" id="PIRSF036407">
    <property type="entry name" value="Selenphspht_syn"/>
    <property type="match status" value="1"/>
</dbReference>
<dbReference type="SUPFAM" id="SSF55326">
    <property type="entry name" value="PurM N-terminal domain-like"/>
    <property type="match status" value="1"/>
</dbReference>
<accession>A0A3M2VU36</accession>
<dbReference type="GO" id="GO:0004756">
    <property type="term" value="F:selenide, water dikinase activity"/>
    <property type="evidence" value="ECO:0007669"/>
    <property type="project" value="UniProtKB-UniRule"/>
</dbReference>
<evidence type="ECO:0000313" key="13">
    <source>
        <dbReference type="Proteomes" id="UP000280292"/>
    </source>
</evidence>
<organism evidence="12 13">
    <name type="scientific">Pseudomonas syringae pv. ribicola</name>
    <dbReference type="NCBI Taxonomy" id="55398"/>
    <lineage>
        <taxon>Bacteria</taxon>
        <taxon>Pseudomonadati</taxon>
        <taxon>Pseudomonadota</taxon>
        <taxon>Gammaproteobacteria</taxon>
        <taxon>Pseudomonadales</taxon>
        <taxon>Pseudomonadaceae</taxon>
        <taxon>Pseudomonas</taxon>
    </lineage>
</organism>
<keyword evidence="2 9" id="KW-0808">Transferase</keyword>
<feature type="domain" description="PurM-like N-terminal" evidence="10">
    <location>
        <begin position="73"/>
        <end position="180"/>
    </location>
</feature>
<evidence type="ECO:0000256" key="9">
    <source>
        <dbReference type="HAMAP-Rule" id="MF_00625"/>
    </source>
</evidence>
<dbReference type="GO" id="GO:0005737">
    <property type="term" value="C:cytoplasm"/>
    <property type="evidence" value="ECO:0007669"/>
    <property type="project" value="TreeGrafter"/>
</dbReference>
<dbReference type="GO" id="GO:0005524">
    <property type="term" value="F:ATP binding"/>
    <property type="evidence" value="ECO:0007669"/>
    <property type="project" value="UniProtKB-UniRule"/>
</dbReference>
<dbReference type="Gene3D" id="3.30.1330.10">
    <property type="entry name" value="PurM-like, N-terminal domain"/>
    <property type="match status" value="1"/>
</dbReference>
<feature type="binding site" evidence="9">
    <location>
        <position position="250"/>
    </location>
    <ligand>
        <name>Mg(2+)</name>
        <dbReference type="ChEBI" id="CHEBI:18420"/>
    </ligand>
</feature>
<keyword evidence="4 9" id="KW-0547">Nucleotide-binding</keyword>
<dbReference type="SUPFAM" id="SSF56042">
    <property type="entry name" value="PurM C-terminal domain-like"/>
    <property type="match status" value="1"/>
</dbReference>
<proteinExistence type="inferred from homology"/>
<evidence type="ECO:0000313" key="12">
    <source>
        <dbReference type="EMBL" id="RML42752.1"/>
    </source>
</evidence>
<dbReference type="CDD" id="cd02195">
    <property type="entry name" value="SelD"/>
    <property type="match status" value="1"/>
</dbReference>
<dbReference type="InterPro" id="IPR023061">
    <property type="entry name" value="SelD_I"/>
</dbReference>
<reference evidence="12 13" key="1">
    <citation type="submission" date="2018-08" db="EMBL/GenBank/DDBJ databases">
        <title>Recombination of ecologically and evolutionarily significant loci maintains genetic cohesion in the Pseudomonas syringae species complex.</title>
        <authorList>
            <person name="Dillon M."/>
            <person name="Thakur S."/>
            <person name="Almeida R.N.D."/>
            <person name="Weir B.S."/>
            <person name="Guttman D.S."/>
        </authorList>
    </citation>
    <scope>NUCLEOTIDE SEQUENCE [LARGE SCALE GENOMIC DNA]</scope>
    <source>
        <strain evidence="12 13">ICMP 3883</strain>
    </source>
</reference>
<evidence type="ECO:0000256" key="7">
    <source>
        <dbReference type="ARBA" id="ARBA00022842"/>
    </source>
</evidence>
<dbReference type="Gene3D" id="3.90.650.10">
    <property type="entry name" value="PurM-like C-terminal domain"/>
    <property type="match status" value="1"/>
</dbReference>
<evidence type="ECO:0000256" key="3">
    <source>
        <dbReference type="ARBA" id="ARBA00022723"/>
    </source>
</evidence>
<dbReference type="PANTHER" id="PTHR10256">
    <property type="entry name" value="SELENIDE, WATER DIKINASE"/>
    <property type="match status" value="1"/>
</dbReference>
<feature type="active site" evidence="9">
    <location>
        <position position="40"/>
    </location>
</feature>
<gene>
    <name evidence="9" type="primary">selD</name>
    <name evidence="12" type="ORF">ALQ95_100146</name>
</gene>
<dbReference type="InterPro" id="IPR004536">
    <property type="entry name" value="SPS/SelD"/>
</dbReference>
<dbReference type="InterPro" id="IPR016188">
    <property type="entry name" value="PurM-like_N"/>
</dbReference>
<comment type="catalytic activity">
    <reaction evidence="9">
        <text>hydrogenselenide + ATP + H2O = selenophosphate + AMP + phosphate + 2 H(+)</text>
        <dbReference type="Rhea" id="RHEA:18737"/>
        <dbReference type="ChEBI" id="CHEBI:15377"/>
        <dbReference type="ChEBI" id="CHEBI:15378"/>
        <dbReference type="ChEBI" id="CHEBI:16144"/>
        <dbReference type="ChEBI" id="CHEBI:29317"/>
        <dbReference type="ChEBI" id="CHEBI:30616"/>
        <dbReference type="ChEBI" id="CHEBI:43474"/>
        <dbReference type="ChEBI" id="CHEBI:456215"/>
        <dbReference type="EC" id="2.7.9.3"/>
    </reaction>
</comment>
<evidence type="ECO:0000256" key="4">
    <source>
        <dbReference type="ARBA" id="ARBA00022741"/>
    </source>
</evidence>
<evidence type="ECO:0000256" key="8">
    <source>
        <dbReference type="ARBA" id="ARBA00023266"/>
    </source>
</evidence>
<evidence type="ECO:0000256" key="2">
    <source>
        <dbReference type="ARBA" id="ARBA00022679"/>
    </source>
</evidence>
<feature type="site" description="Important for catalytic activity" evidence="9">
    <location>
        <position position="43"/>
    </location>
</feature>
<dbReference type="InterPro" id="IPR036921">
    <property type="entry name" value="PurM-like_N_sf"/>
</dbReference>
<dbReference type="FunFam" id="3.30.1330.10:FF:000003">
    <property type="entry name" value="Selenide, water dikinase"/>
    <property type="match status" value="1"/>
</dbReference>
<evidence type="ECO:0000259" key="11">
    <source>
        <dbReference type="Pfam" id="PF02769"/>
    </source>
</evidence>
<evidence type="ECO:0000256" key="6">
    <source>
        <dbReference type="ARBA" id="ARBA00022840"/>
    </source>
</evidence>
<dbReference type="EMBL" id="RBNR01000202">
    <property type="protein sequence ID" value="RML42752.1"/>
    <property type="molecule type" value="Genomic_DNA"/>
</dbReference>
<feature type="binding site" description="in other chain" evidence="9">
    <location>
        <begin position="71"/>
        <end position="73"/>
    </location>
    <ligand>
        <name>ATP</name>
        <dbReference type="ChEBI" id="CHEBI:30616"/>
        <note>ligand shared between dimeric partners</note>
    </ligand>
</feature>
<dbReference type="InterPro" id="IPR036676">
    <property type="entry name" value="PurM-like_C_sf"/>
</dbReference>